<protein>
    <recommendedName>
        <fullName evidence="2">Syndetin C-terminal domain-containing protein</fullName>
    </recommendedName>
</protein>
<evidence type="ECO:0000313" key="3">
    <source>
        <dbReference type="EMBL" id="KAL3823753.1"/>
    </source>
</evidence>
<name>A0ABD3SHI6_9STRA</name>
<evidence type="ECO:0000259" key="2">
    <source>
        <dbReference type="Pfam" id="PF10474"/>
    </source>
</evidence>
<dbReference type="PANTHER" id="PTHR13258:SF0">
    <property type="entry name" value="SYNDETIN"/>
    <property type="match status" value="1"/>
</dbReference>
<evidence type="ECO:0000256" key="1">
    <source>
        <dbReference type="SAM" id="MobiDB-lite"/>
    </source>
</evidence>
<evidence type="ECO:0000313" key="4">
    <source>
        <dbReference type="Proteomes" id="UP001530377"/>
    </source>
</evidence>
<feature type="region of interest" description="Disordered" evidence="1">
    <location>
        <begin position="102"/>
        <end position="148"/>
    </location>
</feature>
<feature type="region of interest" description="Disordered" evidence="1">
    <location>
        <begin position="19"/>
        <end position="69"/>
    </location>
</feature>
<dbReference type="InterPro" id="IPR040047">
    <property type="entry name" value="VPS50"/>
</dbReference>
<keyword evidence="4" id="KW-1185">Reference proteome</keyword>
<reference evidence="3 4" key="1">
    <citation type="submission" date="2024-10" db="EMBL/GenBank/DDBJ databases">
        <title>Updated reference genomes for cyclostephanoid diatoms.</title>
        <authorList>
            <person name="Roberts W.R."/>
            <person name="Alverson A.J."/>
        </authorList>
    </citation>
    <scope>NUCLEOTIDE SEQUENCE [LARGE SCALE GENOMIC DNA]</scope>
    <source>
        <strain evidence="3 4">AJA228-03</strain>
    </source>
</reference>
<feature type="region of interest" description="Disordered" evidence="1">
    <location>
        <begin position="722"/>
        <end position="747"/>
    </location>
</feature>
<dbReference type="Pfam" id="PF10474">
    <property type="entry name" value="Syndetin_C"/>
    <property type="match status" value="1"/>
</dbReference>
<sequence length="1433" mass="160669">YAEEDEEAIEFVVDFSCLDDVGTDSDRRGPLFDDDDDDDYDDDDDDDHPPHRGVMDDVMMPRTSIDGETNLQYDVMMDIEREMGLENMNGYDHNHDLAEGISCRGNSRRGREHSSHDRSDSTCGRDDEKRRDGTTTRGRTIEESSGYEPTESIACLISDLDAGIAKSILESDTDAVARRSGSDDSSSHDEGDCSGLLGALGYEFDRASTRRTSDVLREGYKQPLLMSAMLLETLPVPMPSGSSEDPRATFTRRMQKYHAASRGKGNKFSNVNVAIQVEDELLEIKLSDTIHRGYFSDGEDDDCDSDYFDPIVMEEILNVPWPFDVIDLNESFLNDEINSDSDDSVDHLNVDTYISNRLAELDLATGEIMNCMLSRVGRKGDAIHDGMKTIFAAEMDVSTAILFAKSSREFLHRAKNGYELSSARNEHKVGQHNVILGALDVLQYADSKDRLRYLLDTIDQLSSIFDQEARWWKDIDSRIIAHDKFQNLLSDTMRLKDMVRGEELLNHVACLINMKDRLNNLPDLFHKRIEDSLADLFARALRSDGINLLSFDEYLSEFESLVNAWLSSFHMKSGNDAYTQQSQLSVIEDAWSGCIIKILCFEISKAVVFSMIDPRREERTDVSIEADRGELEKIQDLVCQMKDESGLESLSHRLLKARLSGGHHNSALSSIFFDLTSRLVEIMNMYDVTLQWLKVLIDRVEHIDGATECTFVEGKLNNSAVSSMSSDERSSSTSDEESNEEVRIDQASSTPIPENLVFTSHFACSTLDQYRAIHKSVKVKHIRRRLLSKCESALIHMIELSTLHREDVGVQSGDSTDFAAENLRLTYGVLLQLESFSSYFLGDDDGDGRDQCIPLKAELTKLFQEHLRHVYIEAMKTTGTLLEHEAWQLAPLELPGRAAVVEANGDPWTIIQAVYQAVEELVLASSPAKTLSEPHIIITKRAEDRGHRYCCSFGHYLDRVAASRVPSPKKDASQRRLCRGILSEEFISAVLQFVEIKPSGVRTLSILTQSSSNGLLKWTSRLLAIGSALPLVAGDASAAVITLFDLYILTVFRFCAINKSNEDVLIGFGRGASACSASSTFHSITIEADAVAPRPREYGDFIRTQDFISCSRERLQNIVNLDKFQPSSSDMCPTSSRSKNPVANFARKLESQAAAACSCFFVAILVDVASAIYNDRQDQPSQKRPLWTDLKGIATLIEKDEDISGLLRNEGSLETYALSLVAIVPKLVTQATRYATINSISGKEHIFQIISRSRVWENHDMQEQSNSYVDDLCQRSAILWGCMSSSKRLPPSALQFTWNELVRSAFMLILEGFSKVVNCSTEGRSLMSMDLATLSHGFIPTTVQAEVEDDYPNIGPPPQACREEMMRYVDKFIKVFFYPIEDMMSWIKDNSGDYHMDHCLSLVTAKAAESKDKNFMTDGKKAVASIYENILNK</sequence>
<comment type="caution">
    <text evidence="3">The sequence shown here is derived from an EMBL/GenBank/DDBJ whole genome shotgun (WGS) entry which is preliminary data.</text>
</comment>
<feature type="compositionally biased region" description="Basic and acidic residues" evidence="1">
    <location>
        <begin position="112"/>
        <end position="142"/>
    </location>
</feature>
<feature type="compositionally biased region" description="Acidic residues" evidence="1">
    <location>
        <begin position="32"/>
        <end position="47"/>
    </location>
</feature>
<dbReference type="PANTHER" id="PTHR13258">
    <property type="entry name" value="SYNDETIN"/>
    <property type="match status" value="1"/>
</dbReference>
<feature type="domain" description="Syndetin C-terminal" evidence="2">
    <location>
        <begin position="1209"/>
        <end position="1412"/>
    </location>
</feature>
<accession>A0ABD3SHI6</accession>
<proteinExistence type="predicted"/>
<feature type="non-terminal residue" evidence="3">
    <location>
        <position position="1"/>
    </location>
</feature>
<gene>
    <name evidence="3" type="ORF">ACHAXA_004846</name>
</gene>
<organism evidence="3 4">
    <name type="scientific">Cyclostephanos tholiformis</name>
    <dbReference type="NCBI Taxonomy" id="382380"/>
    <lineage>
        <taxon>Eukaryota</taxon>
        <taxon>Sar</taxon>
        <taxon>Stramenopiles</taxon>
        <taxon>Ochrophyta</taxon>
        <taxon>Bacillariophyta</taxon>
        <taxon>Coscinodiscophyceae</taxon>
        <taxon>Thalassiosirophycidae</taxon>
        <taxon>Stephanodiscales</taxon>
        <taxon>Stephanodiscaceae</taxon>
        <taxon>Cyclostephanos</taxon>
    </lineage>
</organism>
<dbReference type="InterPro" id="IPR019514">
    <property type="entry name" value="Syndetin_C"/>
</dbReference>
<dbReference type="EMBL" id="JALLPB020000030">
    <property type="protein sequence ID" value="KAL3823753.1"/>
    <property type="molecule type" value="Genomic_DNA"/>
</dbReference>
<dbReference type="Proteomes" id="UP001530377">
    <property type="component" value="Unassembled WGS sequence"/>
</dbReference>